<proteinExistence type="predicted"/>
<evidence type="ECO:0000313" key="2">
    <source>
        <dbReference type="Proteomes" id="UP000198251"/>
    </source>
</evidence>
<dbReference type="RefSeq" id="WP_088999631.1">
    <property type="nucleotide sequence ID" value="NZ_LT607733.1"/>
</dbReference>
<dbReference type="InterPro" id="IPR004927">
    <property type="entry name" value="MerB"/>
</dbReference>
<dbReference type="AlphaFoldDB" id="A0A1C5G6U0"/>
<evidence type="ECO:0000313" key="1">
    <source>
        <dbReference type="EMBL" id="SCG15625.1"/>
    </source>
</evidence>
<dbReference type="Pfam" id="PF03243">
    <property type="entry name" value="MerB"/>
    <property type="match status" value="1"/>
</dbReference>
<dbReference type="EMBL" id="LT607733">
    <property type="protein sequence ID" value="SCG15625.1"/>
    <property type="molecule type" value="Genomic_DNA"/>
</dbReference>
<keyword evidence="2" id="KW-1185">Reference proteome</keyword>
<dbReference type="InterPro" id="IPR053717">
    <property type="entry name" value="MerB_lyase_sf"/>
</dbReference>
<gene>
    <name evidence="1" type="ORF">GA0070610_1862</name>
</gene>
<dbReference type="Proteomes" id="UP000198251">
    <property type="component" value="Chromosome I"/>
</dbReference>
<sequence>MTAQDSQNLNLNKGDRAAQLSQPARLVHRTILTTYAHTGQPPAHADLARIAHAAGVNPDAVLDELTDVDLIVRDPRGDLTAAYPFSTNATPHRLTLADGTGVFAMCAIDALGTSAMLGQPITITSSEPATGHHIVVHVDGEQATWQPATTVVYAAAAGDCCAPSAERTCGYINFFTTDTTAHAWAAHHPHLTGTLLDRTQAIACGTAEFGALLHDHDLPG</sequence>
<reference evidence="1 2" key="1">
    <citation type="submission" date="2016-06" db="EMBL/GenBank/DDBJ databases">
        <authorList>
            <person name="Kjaerup R.B."/>
            <person name="Dalgaard T.S."/>
            <person name="Juul-Madsen H.R."/>
        </authorList>
    </citation>
    <scope>NUCLEOTIDE SEQUENCE [LARGE SCALE GENOMIC DNA]</scope>
    <source>
        <strain evidence="1 2">DSM 43913</strain>
    </source>
</reference>
<dbReference type="Gene3D" id="3.30.450.410">
    <property type="match status" value="1"/>
</dbReference>
<organism evidence="1 2">
    <name type="scientific">Micromonospora echinofusca</name>
    <dbReference type="NCBI Taxonomy" id="47858"/>
    <lineage>
        <taxon>Bacteria</taxon>
        <taxon>Bacillati</taxon>
        <taxon>Actinomycetota</taxon>
        <taxon>Actinomycetes</taxon>
        <taxon>Micromonosporales</taxon>
        <taxon>Micromonosporaceae</taxon>
        <taxon>Micromonospora</taxon>
    </lineage>
</organism>
<name>A0A1C5G6U0_MICEH</name>
<accession>A0A1C5G6U0</accession>
<dbReference type="GeneID" id="95801693"/>
<dbReference type="GO" id="GO:0018836">
    <property type="term" value="F:alkylmercury lyase activity"/>
    <property type="evidence" value="ECO:0007669"/>
    <property type="project" value="InterPro"/>
</dbReference>
<protein>
    <submittedName>
        <fullName evidence="1">Alkylmercury lyase</fullName>
    </submittedName>
</protein>
<dbReference type="SUPFAM" id="SSF160387">
    <property type="entry name" value="NosL/MerB-like"/>
    <property type="match status" value="1"/>
</dbReference>
<keyword evidence="1" id="KW-0456">Lyase</keyword>